<evidence type="ECO:0000313" key="1">
    <source>
        <dbReference type="EMBL" id="GAG25351.1"/>
    </source>
</evidence>
<accession>X0XK36</accession>
<dbReference type="InterPro" id="IPR046249">
    <property type="entry name" value="DUF6282"/>
</dbReference>
<sequence>MSDMITVQGTIDLHIHSHPCLFPRIGDDETIVAAAADAGMRGVLLKCHHESSVSRAYLVNARFPEIDVFGGIVLNRYVGGLNPESVEAALRLGGKAVWMPTIDSASHARTFGSTGGYGVQSGGVVSESGICILQDGALKPAVQEIVRLVIEYDAFLGTGHLSPKEILILVREASRMGLGKMVINHPFFKVPNLSLEQLRELVEWGAAVEIEYCGISPMWAWEGTNLARMRQAIAELGADNC</sequence>
<dbReference type="SUPFAM" id="SSF51556">
    <property type="entry name" value="Metallo-dependent hydrolases"/>
    <property type="match status" value="1"/>
</dbReference>
<gene>
    <name evidence="1" type="ORF">S01H1_59158</name>
</gene>
<comment type="caution">
    <text evidence="1">The sequence shown here is derived from an EMBL/GenBank/DDBJ whole genome shotgun (WGS) entry which is preliminary data.</text>
</comment>
<reference evidence="1" key="1">
    <citation type="journal article" date="2014" name="Front. Microbiol.">
        <title>High frequency of phylogenetically diverse reductive dehalogenase-homologous genes in deep subseafloor sedimentary metagenomes.</title>
        <authorList>
            <person name="Kawai M."/>
            <person name="Futagami T."/>
            <person name="Toyoda A."/>
            <person name="Takaki Y."/>
            <person name="Nishi S."/>
            <person name="Hori S."/>
            <person name="Arai W."/>
            <person name="Tsubouchi T."/>
            <person name="Morono Y."/>
            <person name="Uchiyama I."/>
            <person name="Ito T."/>
            <person name="Fujiyama A."/>
            <person name="Inagaki F."/>
            <person name="Takami H."/>
        </authorList>
    </citation>
    <scope>NUCLEOTIDE SEQUENCE</scope>
    <source>
        <strain evidence="1">Expedition CK06-06</strain>
    </source>
</reference>
<dbReference type="Pfam" id="PF19799">
    <property type="entry name" value="DUF6282"/>
    <property type="match status" value="1"/>
</dbReference>
<feature type="non-terminal residue" evidence="1">
    <location>
        <position position="241"/>
    </location>
</feature>
<dbReference type="EMBL" id="BARS01038678">
    <property type="protein sequence ID" value="GAG25351.1"/>
    <property type="molecule type" value="Genomic_DNA"/>
</dbReference>
<dbReference type="AlphaFoldDB" id="X0XK36"/>
<protein>
    <recommendedName>
        <fullName evidence="2">Polymerase/histidinol phosphatase N-terminal domain-containing protein</fullName>
    </recommendedName>
</protein>
<name>X0XK36_9ZZZZ</name>
<dbReference type="InterPro" id="IPR032466">
    <property type="entry name" value="Metal_Hydrolase"/>
</dbReference>
<organism evidence="1">
    <name type="scientific">marine sediment metagenome</name>
    <dbReference type="NCBI Taxonomy" id="412755"/>
    <lineage>
        <taxon>unclassified sequences</taxon>
        <taxon>metagenomes</taxon>
        <taxon>ecological metagenomes</taxon>
    </lineage>
</organism>
<proteinExistence type="predicted"/>
<evidence type="ECO:0008006" key="2">
    <source>
        <dbReference type="Google" id="ProtNLM"/>
    </source>
</evidence>